<dbReference type="InterPro" id="IPR027461">
    <property type="entry name" value="Carboxypeptidase_A_C_sf"/>
</dbReference>
<comment type="similarity">
    <text evidence="1">Belongs to the peptidase S66 family.</text>
</comment>
<evidence type="ECO:0000256" key="1">
    <source>
        <dbReference type="ARBA" id="ARBA00010233"/>
    </source>
</evidence>
<dbReference type="Pfam" id="PF02016">
    <property type="entry name" value="Peptidase_S66"/>
    <property type="match status" value="1"/>
</dbReference>
<evidence type="ECO:0000259" key="3">
    <source>
        <dbReference type="Pfam" id="PF02016"/>
    </source>
</evidence>
<evidence type="ECO:0000259" key="4">
    <source>
        <dbReference type="Pfam" id="PF17676"/>
    </source>
</evidence>
<organism evidence="5">
    <name type="scientific">Actinoplanes campanulatus</name>
    <dbReference type="NCBI Taxonomy" id="113559"/>
    <lineage>
        <taxon>Bacteria</taxon>
        <taxon>Bacillati</taxon>
        <taxon>Actinomycetota</taxon>
        <taxon>Actinomycetes</taxon>
        <taxon>Micromonosporales</taxon>
        <taxon>Micromonosporaceae</taxon>
        <taxon>Actinoplanes</taxon>
    </lineage>
</organism>
<evidence type="ECO:0000313" key="5">
    <source>
        <dbReference type="EMBL" id="GID47453.1"/>
    </source>
</evidence>
<feature type="domain" description="LD-carboxypeptidase N-terminal" evidence="3">
    <location>
        <begin position="9"/>
        <end position="124"/>
    </location>
</feature>
<dbReference type="InterPro" id="IPR027478">
    <property type="entry name" value="LdcA_N"/>
</dbReference>
<dbReference type="InterPro" id="IPR003507">
    <property type="entry name" value="S66_fam"/>
</dbReference>
<accession>A0ABQ3WMG8</accession>
<comment type="caution">
    <text evidence="5">The sequence shown here is derived from an EMBL/GenBank/DDBJ whole genome shotgun (WGS) entry which is preliminary data.</text>
</comment>
<dbReference type="RefSeq" id="WP_204297613.1">
    <property type="nucleotide sequence ID" value="NZ_BAAAGQ010000010.1"/>
</dbReference>
<dbReference type="Gene3D" id="3.40.50.10740">
    <property type="entry name" value="Class I glutamine amidotransferase-like"/>
    <property type="match status" value="1"/>
</dbReference>
<dbReference type="SUPFAM" id="SSF141986">
    <property type="entry name" value="LD-carboxypeptidase A C-terminal domain-like"/>
    <property type="match status" value="1"/>
</dbReference>
<dbReference type="CDD" id="cd07062">
    <property type="entry name" value="Peptidase_S66_mccF_like"/>
    <property type="match status" value="1"/>
</dbReference>
<keyword evidence="2" id="KW-0378">Hydrolase</keyword>
<dbReference type="PANTHER" id="PTHR30237:SF4">
    <property type="entry name" value="LD-CARBOXYPEPTIDASE C-TERMINAL DOMAIN-CONTAINING PROTEIN"/>
    <property type="match status" value="1"/>
</dbReference>
<dbReference type="EMBL" id="BOMF01000091">
    <property type="protein sequence ID" value="GID47453.1"/>
    <property type="molecule type" value="Genomic_DNA"/>
</dbReference>
<feature type="domain" description="LD-carboxypeptidase C-terminal" evidence="4">
    <location>
        <begin position="198"/>
        <end position="329"/>
    </location>
</feature>
<dbReference type="PANTHER" id="PTHR30237">
    <property type="entry name" value="MURAMOYLTETRAPEPTIDE CARBOXYPEPTIDASE"/>
    <property type="match status" value="1"/>
</dbReference>
<reference evidence="5" key="1">
    <citation type="submission" date="2021-01" db="EMBL/GenBank/DDBJ databases">
        <title>Whole genome shotgun sequence of Actinoplanes capillaceus NBRC 16408.</title>
        <authorList>
            <person name="Komaki H."/>
            <person name="Tamura T."/>
        </authorList>
    </citation>
    <scope>NUCLEOTIDE SEQUENCE [LARGE SCALE GENOMIC DNA]</scope>
    <source>
        <strain evidence="5">NBRC 16408</strain>
    </source>
</reference>
<dbReference type="InterPro" id="IPR040449">
    <property type="entry name" value="Peptidase_S66_N"/>
</dbReference>
<protein>
    <submittedName>
        <fullName evidence="5">LD-carboxypeptidase</fullName>
    </submittedName>
</protein>
<gene>
    <name evidence="5" type="ORF">Aca07nite_47280</name>
</gene>
<dbReference type="SUPFAM" id="SSF52317">
    <property type="entry name" value="Class I glutamine amidotransferase-like"/>
    <property type="match status" value="1"/>
</dbReference>
<sequence>MKLRPGDRVAVVSPSFAAPALFPEIHEQAMRRLREEFGLEPVEYPTTRRFGASPEDRAADLTAAWADPSIRAVLATIGGDDQITVLRHLDPAVFRADPKPFLGFSDNTNLLNWLWFHGLPAYHGGSTQMHLGAGGGVDPVHAASLRAALFEQTDLEIHPLAEIREEEISWEDPRSLSEHAPSTNAPGWEWHRADRVVSGPTWGGCLEILHWNLAAGRWIHPAERYAGSVLLLETSEEMPSGGEVFRMLRNAGERGLLEQFPAVLVATAKASLFSAPKPPEAREKYRAEQRAAVLEALDAYHPEAMVVFGVEFGHTAPQWVLPYGGRITVDGPNRRITAHYSWSATEMDH</sequence>
<dbReference type="InterPro" id="IPR029062">
    <property type="entry name" value="Class_I_gatase-like"/>
</dbReference>
<dbReference type="Gene3D" id="3.50.30.60">
    <property type="entry name" value="LD-carboxypeptidase A C-terminal domain-like"/>
    <property type="match status" value="1"/>
</dbReference>
<name>A0ABQ3WMG8_9ACTN</name>
<evidence type="ECO:0000256" key="2">
    <source>
        <dbReference type="ARBA" id="ARBA00022801"/>
    </source>
</evidence>
<proteinExistence type="inferred from homology"/>
<dbReference type="Pfam" id="PF17676">
    <property type="entry name" value="Peptidase_S66C"/>
    <property type="match status" value="1"/>
</dbReference>
<dbReference type="InterPro" id="IPR040921">
    <property type="entry name" value="Peptidase_S66C"/>
</dbReference>